<dbReference type="Pfam" id="PF18392">
    <property type="entry name" value="CSN7a_helixI"/>
    <property type="match status" value="1"/>
</dbReference>
<protein>
    <submittedName>
        <fullName evidence="8">COP9 signalosome complex subunit 7b isoform X1</fullName>
    </submittedName>
</protein>
<evidence type="ECO:0000256" key="5">
    <source>
        <dbReference type="ARBA" id="ARBA00022790"/>
    </source>
</evidence>
<proteinExistence type="inferred from homology"/>
<keyword evidence="6" id="KW-0539">Nucleus</keyword>
<dbReference type="GO" id="GO:0010387">
    <property type="term" value="P:COP9 signalosome assembly"/>
    <property type="evidence" value="ECO:0007669"/>
    <property type="project" value="InterPro"/>
</dbReference>
<accession>A0A7D9DTZ2</accession>
<dbReference type="InterPro" id="IPR045237">
    <property type="entry name" value="COPS7/eIF3m"/>
</dbReference>
<evidence type="ECO:0000256" key="3">
    <source>
        <dbReference type="ARBA" id="ARBA00008482"/>
    </source>
</evidence>
<dbReference type="Pfam" id="PF22061">
    <property type="entry name" value="CSN7_HB_subdom"/>
    <property type="match status" value="1"/>
</dbReference>
<organism evidence="8 9">
    <name type="scientific">Paramuricea clavata</name>
    <name type="common">Red gorgonian</name>
    <name type="synonym">Violescent sea-whip</name>
    <dbReference type="NCBI Taxonomy" id="317549"/>
    <lineage>
        <taxon>Eukaryota</taxon>
        <taxon>Metazoa</taxon>
        <taxon>Cnidaria</taxon>
        <taxon>Anthozoa</taxon>
        <taxon>Octocorallia</taxon>
        <taxon>Malacalcyonacea</taxon>
        <taxon>Plexauridae</taxon>
        <taxon>Paramuricea</taxon>
    </lineage>
</organism>
<comment type="similarity">
    <text evidence="3">Belongs to the CSN7/EIF3M family. CSN7 subfamily.</text>
</comment>
<evidence type="ECO:0000256" key="2">
    <source>
        <dbReference type="ARBA" id="ARBA00004496"/>
    </source>
</evidence>
<dbReference type="PANTHER" id="PTHR15350">
    <property type="entry name" value="COP9 SIGNALOSOME COMPLEX SUBUNIT 7/DENDRITIC CELL PROTEIN GA17"/>
    <property type="match status" value="1"/>
</dbReference>
<feature type="region of interest" description="Disordered" evidence="7">
    <location>
        <begin position="228"/>
        <end position="269"/>
    </location>
</feature>
<evidence type="ECO:0000256" key="1">
    <source>
        <dbReference type="ARBA" id="ARBA00004123"/>
    </source>
</evidence>
<comment type="subcellular location">
    <subcellularLocation>
        <location evidence="2">Cytoplasm</location>
    </subcellularLocation>
    <subcellularLocation>
        <location evidence="1">Nucleus</location>
    </subcellularLocation>
</comment>
<comment type="caution">
    <text evidence="8">The sequence shown here is derived from an EMBL/GenBank/DDBJ whole genome shotgun (WGS) entry which is preliminary data.</text>
</comment>
<name>A0A7D9DTZ2_PARCT</name>
<gene>
    <name evidence="8" type="ORF">PACLA_8A063431</name>
</gene>
<evidence type="ECO:0000313" key="9">
    <source>
        <dbReference type="Proteomes" id="UP001152795"/>
    </source>
</evidence>
<dbReference type="Pfam" id="PF01399">
    <property type="entry name" value="PCI"/>
    <property type="match status" value="1"/>
</dbReference>
<dbReference type="AlphaFoldDB" id="A0A7D9DTZ2"/>
<evidence type="ECO:0000256" key="7">
    <source>
        <dbReference type="SAM" id="MobiDB-lite"/>
    </source>
</evidence>
<evidence type="ECO:0000256" key="4">
    <source>
        <dbReference type="ARBA" id="ARBA00022490"/>
    </source>
</evidence>
<evidence type="ECO:0000256" key="6">
    <source>
        <dbReference type="ARBA" id="ARBA00023242"/>
    </source>
</evidence>
<dbReference type="InterPro" id="IPR041481">
    <property type="entry name" value="CSN7_helixI"/>
</dbReference>
<feature type="compositionally biased region" description="Polar residues" evidence="7">
    <location>
        <begin position="235"/>
        <end position="258"/>
    </location>
</feature>
<keyword evidence="9" id="KW-1185">Reference proteome</keyword>
<dbReference type="GO" id="GO:0008180">
    <property type="term" value="C:COP9 signalosome"/>
    <property type="evidence" value="ECO:0007669"/>
    <property type="project" value="UniProtKB-KW"/>
</dbReference>
<keyword evidence="5" id="KW-0736">Signalosome</keyword>
<evidence type="ECO:0000313" key="8">
    <source>
        <dbReference type="EMBL" id="CAB3991439.1"/>
    </source>
</evidence>
<dbReference type="GO" id="GO:0005737">
    <property type="term" value="C:cytoplasm"/>
    <property type="evidence" value="ECO:0007669"/>
    <property type="project" value="UniProtKB-SubCell"/>
</dbReference>
<dbReference type="Proteomes" id="UP001152795">
    <property type="component" value="Unassembled WGS sequence"/>
</dbReference>
<dbReference type="PANTHER" id="PTHR15350:SF5">
    <property type="entry name" value="COP9 SIGNALOSOME COMPLEX SUBUNIT 7"/>
    <property type="match status" value="1"/>
</dbReference>
<sequence length="269" mass="30522">MVDKEVKANVNPLEQFILLAKGTRGAAIISLVNQVLETRDIYVFGELLQLPNIQELEKNDGAPYWRLLNIFAYGRYSDYKANRNSLPELSSAQTVKLRHLTIVSLASESKYIPYSVLLQELEISNVRELEDLIIEAIYADVIHGKLDQQNSQLEVEYAIGRDIKAENVNSIVSVLGEWCSSCETVLHGIEKQIQRSNNYRDIKATQKTKFDSELENLKAAIKATGSQDLEENTRYDSAQGNPFLNYSQKTQRNQTSTRGIKGKFFASRR</sequence>
<dbReference type="SMART" id="SM00088">
    <property type="entry name" value="PINT"/>
    <property type="match status" value="1"/>
</dbReference>
<dbReference type="PROSITE" id="PS50250">
    <property type="entry name" value="PCI"/>
    <property type="match status" value="1"/>
</dbReference>
<dbReference type="EMBL" id="CACRXK020001851">
    <property type="protein sequence ID" value="CAB3991439.1"/>
    <property type="molecule type" value="Genomic_DNA"/>
</dbReference>
<keyword evidence="4" id="KW-0963">Cytoplasm</keyword>
<dbReference type="OrthoDB" id="10265275at2759"/>
<dbReference type="InterPro" id="IPR000717">
    <property type="entry name" value="PCI_dom"/>
</dbReference>
<reference evidence="8" key="1">
    <citation type="submission" date="2020-04" db="EMBL/GenBank/DDBJ databases">
        <authorList>
            <person name="Alioto T."/>
            <person name="Alioto T."/>
            <person name="Gomez Garrido J."/>
        </authorList>
    </citation>
    <scope>NUCLEOTIDE SEQUENCE</scope>
    <source>
        <strain evidence="8">A484AB</strain>
    </source>
</reference>